<dbReference type="SUPFAM" id="SSF55931">
    <property type="entry name" value="Glutamine synthetase/guanido kinase"/>
    <property type="match status" value="1"/>
</dbReference>
<dbReference type="InterPro" id="IPR014746">
    <property type="entry name" value="Gln_synth/guanido_kin_cat_dom"/>
</dbReference>
<protein>
    <recommendedName>
        <fullName evidence="4">Glutamate--cysteine ligase</fullName>
    </recommendedName>
</protein>
<dbReference type="InterPro" id="IPR006336">
    <property type="entry name" value="GCS2"/>
</dbReference>
<dbReference type="GO" id="GO:0004357">
    <property type="term" value="F:glutamate-cysteine ligase activity"/>
    <property type="evidence" value="ECO:0007669"/>
    <property type="project" value="UniProtKB-EC"/>
</dbReference>
<dbReference type="Pfam" id="PF04107">
    <property type="entry name" value="GCS2"/>
    <property type="match status" value="1"/>
</dbReference>
<comment type="catalytic activity">
    <reaction evidence="1">
        <text>L-cysteine + L-glutamate + ATP = gamma-L-glutamyl-L-cysteine + ADP + phosphate + H(+)</text>
        <dbReference type="Rhea" id="RHEA:13285"/>
        <dbReference type="ChEBI" id="CHEBI:15378"/>
        <dbReference type="ChEBI" id="CHEBI:29985"/>
        <dbReference type="ChEBI" id="CHEBI:30616"/>
        <dbReference type="ChEBI" id="CHEBI:35235"/>
        <dbReference type="ChEBI" id="CHEBI:43474"/>
        <dbReference type="ChEBI" id="CHEBI:58173"/>
        <dbReference type="ChEBI" id="CHEBI:456216"/>
        <dbReference type="EC" id="6.3.2.2"/>
    </reaction>
</comment>
<gene>
    <name evidence="2" type="ORF">D0962_29410</name>
</gene>
<accession>A0A6M0SEA7</accession>
<proteinExistence type="predicted"/>
<sequence length="518" mass="58360">MQKTCKNDKCIYLEENGPWLSSLGDVYEFYEQSLSSNTVSPQTYGFEVEFYALQQQSDYAGHLANVAQVQRVLDDLKVSNTDSSDAVYTLDLAQQLEFASAPRDSITALYQHGQEAEQLLQKTTERHGLRPSALSVHPSANWSDPDYINHIDQELISDERTQLVIPCFQRSIDSAKQPYSAHDLLATCGIHTTFAIHNKIVLEETLTLFGAVTSLIAAANHASPFSYFENAQNSVRELLWDASLTRSDNRFGLPPQLSGAVTLDDVITHIINQPMWYGIDQYNNLHEIAKPVTFADLIRTGGIHLDDTFIAPTLEQYINHSRTCYNSYRVKPTFAADGMMCLTEFRIPDGGGMGKAVMNVALIHGLTHSAEARGQFRQILERYGLLDVTDSKQDAYERNKILQQNLLKNSLYGTTLPYRGETAITVWQEIIDLACHELSAKEDTPEIQQVLNKLQATTYVSEAEQHRKSLQRLDIDPQQLSKPHYADKLDLLTGYAQFGEYYELPPARVLYHRAGDGR</sequence>
<dbReference type="Gene3D" id="3.30.590.20">
    <property type="match status" value="1"/>
</dbReference>
<reference evidence="2 3" key="1">
    <citation type="journal article" date="2020" name="Microb. Ecol.">
        <title>Ecogenomics of the Marine Benthic Filamentous Cyanobacterium Adonisia.</title>
        <authorList>
            <person name="Walter J.M."/>
            <person name="Coutinho F.H."/>
            <person name="Leomil L."/>
            <person name="Hargreaves P.I."/>
            <person name="Campeao M.E."/>
            <person name="Vieira V.V."/>
            <person name="Silva B.S."/>
            <person name="Fistarol G.O."/>
            <person name="Salomon P.S."/>
            <person name="Sawabe T."/>
            <person name="Mino S."/>
            <person name="Hosokawa M."/>
            <person name="Miyashita H."/>
            <person name="Maruyama F."/>
            <person name="van Verk M.C."/>
            <person name="Dutilh B.E."/>
            <person name="Thompson C.C."/>
            <person name="Thompson F.L."/>
        </authorList>
    </citation>
    <scope>NUCLEOTIDE SEQUENCE [LARGE SCALE GENOMIC DNA]</scope>
    <source>
        <strain evidence="2 3">CCMR0082</strain>
    </source>
</reference>
<dbReference type="AlphaFoldDB" id="A0A6M0SEA7"/>
<evidence type="ECO:0000313" key="2">
    <source>
        <dbReference type="EMBL" id="NEZ66825.1"/>
    </source>
</evidence>
<comment type="caution">
    <text evidence="2">The sequence shown here is derived from an EMBL/GenBank/DDBJ whole genome shotgun (WGS) entry which is preliminary data.</text>
</comment>
<evidence type="ECO:0000256" key="1">
    <source>
        <dbReference type="ARBA" id="ARBA00048819"/>
    </source>
</evidence>
<dbReference type="GO" id="GO:0042398">
    <property type="term" value="P:modified amino acid biosynthetic process"/>
    <property type="evidence" value="ECO:0007669"/>
    <property type="project" value="InterPro"/>
</dbReference>
<evidence type="ECO:0000313" key="3">
    <source>
        <dbReference type="Proteomes" id="UP000473574"/>
    </source>
</evidence>
<organism evidence="2 3">
    <name type="scientific">Adonisia turfae CCMR0082</name>
    <dbReference type="NCBI Taxonomy" id="2304604"/>
    <lineage>
        <taxon>Bacteria</taxon>
        <taxon>Bacillati</taxon>
        <taxon>Cyanobacteriota</taxon>
        <taxon>Adonisia</taxon>
        <taxon>Adonisia turfae</taxon>
    </lineage>
</organism>
<dbReference type="EMBL" id="QZCE01000002">
    <property type="protein sequence ID" value="NEZ66825.1"/>
    <property type="molecule type" value="Genomic_DNA"/>
</dbReference>
<name>A0A6M0SEA7_9CYAN</name>
<dbReference type="Proteomes" id="UP000473574">
    <property type="component" value="Unassembled WGS sequence"/>
</dbReference>
<evidence type="ECO:0008006" key="4">
    <source>
        <dbReference type="Google" id="ProtNLM"/>
    </source>
</evidence>